<accession>A0A6G5QN50</accession>
<gene>
    <name evidence="1" type="ORF">CRECT_1411</name>
</gene>
<evidence type="ECO:0000313" key="1">
    <source>
        <dbReference type="EMBL" id="QCD47061.1"/>
    </source>
</evidence>
<dbReference type="SUPFAM" id="SSF54637">
    <property type="entry name" value="Thioesterase/thiol ester dehydrase-isomerase"/>
    <property type="match status" value="1"/>
</dbReference>
<dbReference type="AlphaFoldDB" id="A0A6G5QN50"/>
<dbReference type="Proteomes" id="UP000502377">
    <property type="component" value="Chromosome"/>
</dbReference>
<proteinExistence type="predicted"/>
<sequence>MDENIYDDNSSDSVVLPEDENPFRNELKTSPNIKISLSGAVTQLEPNHAKTRFFATNDMVADGEGLIHSGFVFSAASYAAMAAVNETFSVVIGAKIHFFAPTRVNEAIEFDARSHFNESKKREVRVTGKTKDIKVFEGTFQVVILEDHIFKIYQANLQKQAAQRRNEEKRKEEAKQNA</sequence>
<dbReference type="InterPro" id="IPR029069">
    <property type="entry name" value="HotDog_dom_sf"/>
</dbReference>
<dbReference type="KEGG" id="crx:CRECT_1411"/>
<reference evidence="1 2" key="1">
    <citation type="submission" date="2016-07" db="EMBL/GenBank/DDBJ databases">
        <title>Comparative genomics of the Campylobacter concisus group.</title>
        <authorList>
            <person name="Miller W.G."/>
            <person name="Yee E."/>
            <person name="Chapman M.H."/>
            <person name="Huynh S."/>
            <person name="Bono J.L."/>
            <person name="On S.L.W."/>
            <person name="StLeger J."/>
            <person name="Foster G."/>
            <person name="Parker C.T."/>
        </authorList>
    </citation>
    <scope>NUCLEOTIDE SEQUENCE [LARGE SCALE GENOMIC DNA]</scope>
    <source>
        <strain evidence="1 2">ATCC 33238</strain>
    </source>
</reference>
<dbReference type="RefSeq" id="WP_002945009.1">
    <property type="nucleotide sequence ID" value="NZ_CP012543.1"/>
</dbReference>
<protein>
    <submittedName>
        <fullName evidence="1">Putative thioesterase</fullName>
    </submittedName>
</protein>
<evidence type="ECO:0000313" key="2">
    <source>
        <dbReference type="Proteomes" id="UP000502377"/>
    </source>
</evidence>
<name>A0A6G5QN50_CAMRE</name>
<dbReference type="EMBL" id="CP012543">
    <property type="protein sequence ID" value="QCD47061.1"/>
    <property type="molecule type" value="Genomic_DNA"/>
</dbReference>
<organism evidence="1 2">
    <name type="scientific">Campylobacter rectus</name>
    <name type="common">Wolinella recta</name>
    <dbReference type="NCBI Taxonomy" id="203"/>
    <lineage>
        <taxon>Bacteria</taxon>
        <taxon>Pseudomonadati</taxon>
        <taxon>Campylobacterota</taxon>
        <taxon>Epsilonproteobacteria</taxon>
        <taxon>Campylobacterales</taxon>
        <taxon>Campylobacteraceae</taxon>
        <taxon>Campylobacter</taxon>
    </lineage>
</organism>
<dbReference type="Gene3D" id="3.10.129.10">
    <property type="entry name" value="Hotdog Thioesterase"/>
    <property type="match status" value="1"/>
</dbReference>